<feature type="transmembrane region" description="Helical" evidence="2">
    <location>
        <begin position="91"/>
        <end position="111"/>
    </location>
</feature>
<feature type="region of interest" description="Disordered" evidence="1">
    <location>
        <begin position="342"/>
        <end position="364"/>
    </location>
</feature>
<evidence type="ECO:0000313" key="3">
    <source>
        <dbReference type="EMBL" id="CAK7354564.1"/>
    </source>
</evidence>
<dbReference type="EMBL" id="CAWUPB010001195">
    <property type="protein sequence ID" value="CAK7354564.1"/>
    <property type="molecule type" value="Genomic_DNA"/>
</dbReference>
<dbReference type="AlphaFoldDB" id="A0AAV1SLV0"/>
<keyword evidence="4" id="KW-1185">Reference proteome</keyword>
<comment type="caution">
    <text evidence="3">The sequence shown here is derived from an EMBL/GenBank/DDBJ whole genome shotgun (WGS) entry which is preliminary data.</text>
</comment>
<evidence type="ECO:0000313" key="4">
    <source>
        <dbReference type="Proteomes" id="UP001314170"/>
    </source>
</evidence>
<keyword evidence="2" id="KW-0812">Transmembrane</keyword>
<dbReference type="Proteomes" id="UP001314170">
    <property type="component" value="Unassembled WGS sequence"/>
</dbReference>
<protein>
    <submittedName>
        <fullName evidence="3">Uncharacterized protein</fullName>
    </submittedName>
</protein>
<reference evidence="3 4" key="1">
    <citation type="submission" date="2024-01" db="EMBL/GenBank/DDBJ databases">
        <authorList>
            <person name="Waweru B."/>
        </authorList>
    </citation>
    <scope>NUCLEOTIDE SEQUENCE [LARGE SCALE GENOMIC DNA]</scope>
</reference>
<keyword evidence="2" id="KW-1133">Transmembrane helix</keyword>
<name>A0AAV1SLV0_9ROSI</name>
<feature type="compositionally biased region" description="Polar residues" evidence="1">
    <location>
        <begin position="342"/>
        <end position="358"/>
    </location>
</feature>
<proteinExistence type="predicted"/>
<evidence type="ECO:0000256" key="1">
    <source>
        <dbReference type="SAM" id="MobiDB-lite"/>
    </source>
</evidence>
<dbReference type="PANTHER" id="PTHR36408:SF1">
    <property type="entry name" value="TRANSMEMBRANE PROTEIN"/>
    <property type="match status" value="1"/>
</dbReference>
<evidence type="ECO:0000256" key="2">
    <source>
        <dbReference type="SAM" id="Phobius"/>
    </source>
</evidence>
<organism evidence="3 4">
    <name type="scientific">Dovyalis caffra</name>
    <dbReference type="NCBI Taxonomy" id="77055"/>
    <lineage>
        <taxon>Eukaryota</taxon>
        <taxon>Viridiplantae</taxon>
        <taxon>Streptophyta</taxon>
        <taxon>Embryophyta</taxon>
        <taxon>Tracheophyta</taxon>
        <taxon>Spermatophyta</taxon>
        <taxon>Magnoliopsida</taxon>
        <taxon>eudicotyledons</taxon>
        <taxon>Gunneridae</taxon>
        <taxon>Pentapetalae</taxon>
        <taxon>rosids</taxon>
        <taxon>fabids</taxon>
        <taxon>Malpighiales</taxon>
        <taxon>Salicaceae</taxon>
        <taxon>Flacourtieae</taxon>
        <taxon>Dovyalis</taxon>
    </lineage>
</organism>
<gene>
    <name evidence="3" type="ORF">DCAF_LOCUS25227</name>
</gene>
<keyword evidence="2" id="KW-0472">Membrane</keyword>
<sequence>MSLTTYHQHLFTNSPPRITLLFTTTTTTKTSSCLSLRNLTLSRHATTSLHSNNFHFKPQAPKNSFNSTLKAYQSDPTTPTQDSDQFNVDQFLSIAELLCIISSSIVTISYALNCTFPKRGVLGVIGSNAGFAWGMVVMVSGVLIGAWIRTRQWWRICRETDKEWSRESLNLMGRIEKLEDDLRSSATIIRVLSRQLEKLGIRFRVTRKALKEPIAEDSGTCADILRPDDDHSLEWLNGLPTAALAQKNSEATRALAVQEDILEKELGEIQKNMLQVISSTASGEWSDMVLKGCKIDFNLLSSLQEQQQKQLELILAIGKSGKLWDNRREPVLEQEMIKTADVNQLETHETQSPVTSKGRNNDRP</sequence>
<dbReference type="GO" id="GO:0009941">
    <property type="term" value="C:chloroplast envelope"/>
    <property type="evidence" value="ECO:0007669"/>
    <property type="project" value="TreeGrafter"/>
</dbReference>
<dbReference type="PANTHER" id="PTHR36408">
    <property type="entry name" value="TRANSMEMBRANE PROTEIN"/>
    <property type="match status" value="1"/>
</dbReference>
<accession>A0AAV1SLV0</accession>
<feature type="transmembrane region" description="Helical" evidence="2">
    <location>
        <begin position="131"/>
        <end position="148"/>
    </location>
</feature>